<protein>
    <submittedName>
        <fullName evidence="1">Uncharacterized protein</fullName>
    </submittedName>
</protein>
<accession>A0A1N6N1A4</accession>
<gene>
    <name evidence="1" type="ORF">XIS1_850008</name>
</gene>
<dbReference type="Proteomes" id="UP000196435">
    <property type="component" value="Unassembled WGS sequence"/>
</dbReference>
<dbReference type="EMBL" id="FTLG01000231">
    <property type="protein sequence ID" value="SIP74802.1"/>
    <property type="molecule type" value="Genomic_DNA"/>
</dbReference>
<proteinExistence type="predicted"/>
<reference evidence="2" key="1">
    <citation type="submission" date="2016-12" db="EMBL/GenBank/DDBJ databases">
        <authorList>
            <person name="Gaudriault S."/>
        </authorList>
    </citation>
    <scope>NUCLEOTIDE SEQUENCE [LARGE SCALE GENOMIC DNA]</scope>
    <source>
        <strain evidence="2">HGB1681 (deposited as PTA-6826 in the American Type Culture Collection)</strain>
    </source>
</reference>
<organism evidence="1 2">
    <name type="scientific">Xenorhabdus innexi</name>
    <dbReference type="NCBI Taxonomy" id="290109"/>
    <lineage>
        <taxon>Bacteria</taxon>
        <taxon>Pseudomonadati</taxon>
        <taxon>Pseudomonadota</taxon>
        <taxon>Gammaproteobacteria</taxon>
        <taxon>Enterobacterales</taxon>
        <taxon>Morganellaceae</taxon>
        <taxon>Xenorhabdus</taxon>
    </lineage>
</organism>
<evidence type="ECO:0000313" key="1">
    <source>
        <dbReference type="EMBL" id="SIP74802.1"/>
    </source>
</evidence>
<name>A0A1N6N1A4_9GAMM</name>
<sequence length="42" mass="4763">MVLIVKADNYTLPLWAVIFRCTRKADAYAGTWKLMKLSAMTA</sequence>
<dbReference type="AlphaFoldDB" id="A0A1N6N1A4"/>
<evidence type="ECO:0000313" key="2">
    <source>
        <dbReference type="Proteomes" id="UP000196435"/>
    </source>
</evidence>